<feature type="region of interest" description="Disordered" evidence="1">
    <location>
        <begin position="167"/>
        <end position="189"/>
    </location>
</feature>
<evidence type="ECO:0000313" key="3">
    <source>
        <dbReference type="Proteomes" id="UP001190700"/>
    </source>
</evidence>
<evidence type="ECO:0000313" key="2">
    <source>
        <dbReference type="EMBL" id="KAK3286766.1"/>
    </source>
</evidence>
<dbReference type="Proteomes" id="UP001190700">
    <property type="component" value="Unassembled WGS sequence"/>
</dbReference>
<proteinExistence type="predicted"/>
<feature type="region of interest" description="Disordered" evidence="1">
    <location>
        <begin position="212"/>
        <end position="278"/>
    </location>
</feature>
<keyword evidence="3" id="KW-1185">Reference proteome</keyword>
<comment type="caution">
    <text evidence="2">The sequence shown here is derived from an EMBL/GenBank/DDBJ whole genome shotgun (WGS) entry which is preliminary data.</text>
</comment>
<feature type="region of interest" description="Disordered" evidence="1">
    <location>
        <begin position="453"/>
        <end position="512"/>
    </location>
</feature>
<organism evidence="2 3">
    <name type="scientific">Cymbomonas tetramitiformis</name>
    <dbReference type="NCBI Taxonomy" id="36881"/>
    <lineage>
        <taxon>Eukaryota</taxon>
        <taxon>Viridiplantae</taxon>
        <taxon>Chlorophyta</taxon>
        <taxon>Pyramimonadophyceae</taxon>
        <taxon>Pyramimonadales</taxon>
        <taxon>Pyramimonadaceae</taxon>
        <taxon>Cymbomonas</taxon>
    </lineage>
</organism>
<feature type="compositionally biased region" description="Gly residues" evidence="1">
    <location>
        <begin position="470"/>
        <end position="481"/>
    </location>
</feature>
<name>A0AAE0GZ29_9CHLO</name>
<feature type="compositionally biased region" description="Basic and acidic residues" evidence="1">
    <location>
        <begin position="167"/>
        <end position="177"/>
    </location>
</feature>
<evidence type="ECO:0000256" key="1">
    <source>
        <dbReference type="SAM" id="MobiDB-lite"/>
    </source>
</evidence>
<dbReference type="AlphaFoldDB" id="A0AAE0GZ29"/>
<gene>
    <name evidence="2" type="ORF">CYMTET_5696</name>
</gene>
<accession>A0AAE0GZ29</accession>
<sequence length="557" mass="60225">MVSSHELRCQPVDRLGGVHELEREPPAVGAMRTVSASALDQEPLELGRAQEASGHLPATEVPRLPEPQAAPLALVVATPAKLREPPRRFRAGDRVSCPASCFDVPELKTSTTRGHAWRWSHQNFGGNWYREWVQGEVVAHASVAARVVVRCSIDNAMTELAKPSDLRLLRPAPEEGRAGGSAVEASSDPRTLGAQLMARGSLEAQSTPAACGIFVPPSASETLDPGSKPQEPAKPLSEPEAPDSSKEAGSSRSASDTAAGIRTPDTPNKRNAPGRIRAGDRVSCPAYCFDDPEQRKAANAGHSSSRRDHTWRWSYQRFGAHRWWDAQVEWEVLGRCAGNMDLVRVRWEDGDVSLAPHSKLRLLQDREREEGEGSAAGAQELCGSCRRKSGLLKTNAGGKPRIAKNMRPPAAVVAKFRGCLGSASSLCCIWCQKKSFGNTNSLFSHQSRCKLNPRNAGGSRRGIQREVRGGPQGGVRGGVRGDGLKRPKLPQTKNRAPQAKKAKKAKKAEVGSGKLALEPADRILPVDAVPRWQVPNSGLLDGRTEWTDGVDQTFLTF</sequence>
<reference evidence="2 3" key="1">
    <citation type="journal article" date="2015" name="Genome Biol. Evol.">
        <title>Comparative Genomics of a Bacterivorous Green Alga Reveals Evolutionary Causalities and Consequences of Phago-Mixotrophic Mode of Nutrition.</title>
        <authorList>
            <person name="Burns J.A."/>
            <person name="Paasch A."/>
            <person name="Narechania A."/>
            <person name="Kim E."/>
        </authorList>
    </citation>
    <scope>NUCLEOTIDE SEQUENCE [LARGE SCALE GENOMIC DNA]</scope>
    <source>
        <strain evidence="2 3">PLY_AMNH</strain>
    </source>
</reference>
<dbReference type="EMBL" id="LGRX02001135">
    <property type="protein sequence ID" value="KAK3286766.1"/>
    <property type="molecule type" value="Genomic_DNA"/>
</dbReference>
<protein>
    <submittedName>
        <fullName evidence="2">Uncharacterized protein</fullName>
    </submittedName>
</protein>